<reference evidence="4 5" key="1">
    <citation type="journal article" date="2016" name="Nat. Commun.">
        <title>Thousands of microbial genomes shed light on interconnected biogeochemical processes in an aquifer system.</title>
        <authorList>
            <person name="Anantharaman K."/>
            <person name="Brown C.T."/>
            <person name="Hug L.A."/>
            <person name="Sharon I."/>
            <person name="Castelle C.J."/>
            <person name="Probst A.J."/>
            <person name="Thomas B.C."/>
            <person name="Singh A."/>
            <person name="Wilkins M.J."/>
            <person name="Karaoz U."/>
            <person name="Brodie E.L."/>
            <person name="Williams K.H."/>
            <person name="Hubbard S.S."/>
            <person name="Banfield J.F."/>
        </authorList>
    </citation>
    <scope>NUCLEOTIDE SEQUENCE [LARGE SCALE GENOMIC DNA]</scope>
</reference>
<dbReference type="InterPro" id="IPR028098">
    <property type="entry name" value="Glyco_trans_4-like_N"/>
</dbReference>
<dbReference type="Pfam" id="PF00534">
    <property type="entry name" value="Glycos_transf_1"/>
    <property type="match status" value="1"/>
</dbReference>
<proteinExistence type="predicted"/>
<gene>
    <name evidence="4" type="ORF">A2867_03520</name>
</gene>
<dbReference type="Gene3D" id="3.40.50.2000">
    <property type="entry name" value="Glycogen Phosphorylase B"/>
    <property type="match status" value="2"/>
</dbReference>
<organism evidence="4 5">
    <name type="scientific">Candidatus Daviesbacteria bacterium RIFCSPHIGHO2_01_FULL_40_11</name>
    <dbReference type="NCBI Taxonomy" id="1797762"/>
    <lineage>
        <taxon>Bacteria</taxon>
        <taxon>Candidatus Daviesiibacteriota</taxon>
    </lineage>
</organism>
<evidence type="ECO:0000259" key="2">
    <source>
        <dbReference type="Pfam" id="PF00534"/>
    </source>
</evidence>
<dbReference type="InterPro" id="IPR001296">
    <property type="entry name" value="Glyco_trans_1"/>
</dbReference>
<dbReference type="FunFam" id="3.40.50.2000:FF:000119">
    <property type="entry name" value="Glycosyl transferase group 1"/>
    <property type="match status" value="1"/>
</dbReference>
<evidence type="ECO:0008006" key="6">
    <source>
        <dbReference type="Google" id="ProtNLM"/>
    </source>
</evidence>
<sequence>MRIWIDGYEANVPQRLGSSQLAFELIRHLEKIDKENEYTILLPTPPLEDLPKERGGWKYRILRPKRLWTKIALPLALYTAKQKLDVIFSPTHYIPRFAPGKVKRVATIFDLSFLHFPEMFMKRDLWQLKNWTKFSVENADHIITISKFSKNDIHQQYRLTKEKITVAYPGYDSEKFSARGGSSFGREVEEIRRKYKIEDNYIIYIGTIQPRKNLVRLIEAFARVAKSEHHLGGGKLELVVVGKTKGKGRQGWMYEDTLQTPLNLGIESSVKFLGFVPTEDLSLLLSGALAFVQPSLWEGFGIPVVEAMASGVPVIVSNVSSLPEVVGKAGLLVDPYSIDQIEQAIRTIVADKKLRQKYSKEGNVRARNFSWDKMAREVLKVFERTTKS</sequence>
<evidence type="ECO:0000256" key="1">
    <source>
        <dbReference type="ARBA" id="ARBA00022679"/>
    </source>
</evidence>
<dbReference type="GO" id="GO:0016757">
    <property type="term" value="F:glycosyltransferase activity"/>
    <property type="evidence" value="ECO:0007669"/>
    <property type="project" value="InterPro"/>
</dbReference>
<dbReference type="SUPFAM" id="SSF53756">
    <property type="entry name" value="UDP-Glycosyltransferase/glycogen phosphorylase"/>
    <property type="match status" value="1"/>
</dbReference>
<dbReference type="PANTHER" id="PTHR46401">
    <property type="entry name" value="GLYCOSYLTRANSFERASE WBBK-RELATED"/>
    <property type="match status" value="1"/>
</dbReference>
<evidence type="ECO:0000259" key="3">
    <source>
        <dbReference type="Pfam" id="PF13439"/>
    </source>
</evidence>
<dbReference type="AlphaFoldDB" id="A0A1F5JK18"/>
<feature type="domain" description="Glycosyl transferase family 1" evidence="2">
    <location>
        <begin position="189"/>
        <end position="362"/>
    </location>
</feature>
<accession>A0A1F5JK18</accession>
<evidence type="ECO:0000313" key="4">
    <source>
        <dbReference type="EMBL" id="OGE29004.1"/>
    </source>
</evidence>
<dbReference type="PANTHER" id="PTHR46401:SF2">
    <property type="entry name" value="GLYCOSYLTRANSFERASE WBBK-RELATED"/>
    <property type="match status" value="1"/>
</dbReference>
<dbReference type="EMBL" id="MFCP01000012">
    <property type="protein sequence ID" value="OGE29004.1"/>
    <property type="molecule type" value="Genomic_DNA"/>
</dbReference>
<dbReference type="GO" id="GO:0009103">
    <property type="term" value="P:lipopolysaccharide biosynthetic process"/>
    <property type="evidence" value="ECO:0007669"/>
    <property type="project" value="TreeGrafter"/>
</dbReference>
<feature type="domain" description="Glycosyltransferase subfamily 4-like N-terminal" evidence="3">
    <location>
        <begin position="17"/>
        <end position="174"/>
    </location>
</feature>
<dbReference type="Proteomes" id="UP000177555">
    <property type="component" value="Unassembled WGS sequence"/>
</dbReference>
<evidence type="ECO:0000313" key="5">
    <source>
        <dbReference type="Proteomes" id="UP000177555"/>
    </source>
</evidence>
<comment type="caution">
    <text evidence="4">The sequence shown here is derived from an EMBL/GenBank/DDBJ whole genome shotgun (WGS) entry which is preliminary data.</text>
</comment>
<dbReference type="Pfam" id="PF13439">
    <property type="entry name" value="Glyco_transf_4"/>
    <property type="match status" value="1"/>
</dbReference>
<dbReference type="CDD" id="cd03809">
    <property type="entry name" value="GT4_MtfB-like"/>
    <property type="match status" value="1"/>
</dbReference>
<keyword evidence="1" id="KW-0808">Transferase</keyword>
<name>A0A1F5JK18_9BACT</name>
<protein>
    <recommendedName>
        <fullName evidence="6">Glycosyl transferase family 1 domain-containing protein</fullName>
    </recommendedName>
</protein>